<dbReference type="InterPro" id="IPR011006">
    <property type="entry name" value="CheY-like_superfamily"/>
</dbReference>
<dbReference type="EMBL" id="VSDO01000004">
    <property type="protein sequence ID" value="TYA11336.1"/>
    <property type="molecule type" value="Genomic_DNA"/>
</dbReference>
<evidence type="ECO:0000259" key="2">
    <source>
        <dbReference type="PROSITE" id="PS50110"/>
    </source>
</evidence>
<dbReference type="SMART" id="SM00850">
    <property type="entry name" value="LytTR"/>
    <property type="match status" value="1"/>
</dbReference>
<dbReference type="OrthoDB" id="9802383at2"/>
<evidence type="ECO:0000313" key="4">
    <source>
        <dbReference type="EMBL" id="TYA11336.1"/>
    </source>
</evidence>
<name>A0A5D0CN54_9BACL</name>
<dbReference type="InterPro" id="IPR001789">
    <property type="entry name" value="Sig_transdc_resp-reg_receiver"/>
</dbReference>
<dbReference type="PROSITE" id="PS50930">
    <property type="entry name" value="HTH_LYTTR"/>
    <property type="match status" value="1"/>
</dbReference>
<dbReference type="Gene3D" id="2.40.50.1020">
    <property type="entry name" value="LytTr DNA-binding domain"/>
    <property type="match status" value="1"/>
</dbReference>
<dbReference type="SUPFAM" id="SSF52172">
    <property type="entry name" value="CheY-like"/>
    <property type="match status" value="1"/>
</dbReference>
<gene>
    <name evidence="4" type="ORF">FRY98_19460</name>
</gene>
<dbReference type="PANTHER" id="PTHR37299">
    <property type="entry name" value="TRANSCRIPTIONAL REGULATOR-RELATED"/>
    <property type="match status" value="1"/>
</dbReference>
<protein>
    <submittedName>
        <fullName evidence="4">Response regulator transcription factor</fullName>
    </submittedName>
</protein>
<dbReference type="Gene3D" id="3.40.50.2300">
    <property type="match status" value="1"/>
</dbReference>
<dbReference type="PROSITE" id="PS50110">
    <property type="entry name" value="RESPONSE_REGULATORY"/>
    <property type="match status" value="1"/>
</dbReference>
<dbReference type="SMART" id="SM00448">
    <property type="entry name" value="REC"/>
    <property type="match status" value="1"/>
</dbReference>
<keyword evidence="5" id="KW-1185">Reference proteome</keyword>
<dbReference type="AlphaFoldDB" id="A0A5D0CN54"/>
<evidence type="ECO:0000259" key="3">
    <source>
        <dbReference type="PROSITE" id="PS50930"/>
    </source>
</evidence>
<dbReference type="InterPro" id="IPR007492">
    <property type="entry name" value="LytTR_DNA-bd_dom"/>
</dbReference>
<comment type="caution">
    <text evidence="4">The sequence shown here is derived from an EMBL/GenBank/DDBJ whole genome shotgun (WGS) entry which is preliminary data.</text>
</comment>
<feature type="modified residue" description="4-aspartylphosphate" evidence="1">
    <location>
        <position position="56"/>
    </location>
</feature>
<dbReference type="PANTHER" id="PTHR37299:SF1">
    <property type="entry name" value="STAGE 0 SPORULATION PROTEIN A HOMOLOG"/>
    <property type="match status" value="1"/>
</dbReference>
<organism evidence="4 5">
    <name type="scientific">Paenibacillus faecis</name>
    <dbReference type="NCBI Taxonomy" id="862114"/>
    <lineage>
        <taxon>Bacteria</taxon>
        <taxon>Bacillati</taxon>
        <taxon>Bacillota</taxon>
        <taxon>Bacilli</taxon>
        <taxon>Bacillales</taxon>
        <taxon>Paenibacillaceae</taxon>
        <taxon>Paenibacillus</taxon>
    </lineage>
</organism>
<dbReference type="Proteomes" id="UP000325218">
    <property type="component" value="Unassembled WGS sequence"/>
</dbReference>
<keyword evidence="1" id="KW-0597">Phosphoprotein</keyword>
<dbReference type="InterPro" id="IPR046947">
    <property type="entry name" value="LytR-like"/>
</dbReference>
<dbReference type="RefSeq" id="WP_148455068.1">
    <property type="nucleotide sequence ID" value="NZ_VSDO01000004.1"/>
</dbReference>
<evidence type="ECO:0000313" key="5">
    <source>
        <dbReference type="Proteomes" id="UP000325218"/>
    </source>
</evidence>
<accession>A0A5D0CN54</accession>
<reference evidence="4 5" key="1">
    <citation type="submission" date="2019-08" db="EMBL/GenBank/DDBJ databases">
        <title>Genome sequencing of Paenibacillus faecis DSM 23593(T).</title>
        <authorList>
            <person name="Kook J.-K."/>
            <person name="Park S.-N."/>
            <person name="Lim Y.K."/>
        </authorList>
    </citation>
    <scope>NUCLEOTIDE SEQUENCE [LARGE SCALE GENOMIC DNA]</scope>
    <source>
        <strain evidence="4 5">DSM 23593</strain>
    </source>
</reference>
<dbReference type="Pfam" id="PF04397">
    <property type="entry name" value="LytTR"/>
    <property type="match status" value="1"/>
</dbReference>
<dbReference type="Pfam" id="PF00072">
    <property type="entry name" value="Response_reg"/>
    <property type="match status" value="1"/>
</dbReference>
<feature type="domain" description="Response regulatory" evidence="2">
    <location>
        <begin position="3"/>
        <end position="119"/>
    </location>
</feature>
<dbReference type="GO" id="GO:0003677">
    <property type="term" value="F:DNA binding"/>
    <property type="evidence" value="ECO:0007669"/>
    <property type="project" value="InterPro"/>
</dbReference>
<evidence type="ECO:0000256" key="1">
    <source>
        <dbReference type="PROSITE-ProRule" id="PRU00169"/>
    </source>
</evidence>
<sequence length="240" mass="27512">MLSIAICDDQALDCLKFSGKVRAILQEAGVAHNIKQFLSGAALMESACAFDLVFLDIKMERLDGLTTAALMRKRNRPFLLVFITAYREYVYEAFDVEAFHYLVKPVDDGKLAKVLLAAVDKCLNGEREEGYMVVTRNREAIKLALDDVIYFEISGRVIKAHCSNRVVEYYDQIGALEERLIGRSFFRCHKSFLIHLKHVVSFDKHEILMDNGDRVLLSKRRYKEFTEALLKYLKKEGGMI</sequence>
<dbReference type="GO" id="GO:0000156">
    <property type="term" value="F:phosphorelay response regulator activity"/>
    <property type="evidence" value="ECO:0007669"/>
    <property type="project" value="InterPro"/>
</dbReference>
<proteinExistence type="predicted"/>
<feature type="domain" description="HTH LytTR-type" evidence="3">
    <location>
        <begin position="132"/>
        <end position="231"/>
    </location>
</feature>